<dbReference type="EMBL" id="BLPG01000001">
    <property type="protein sequence ID" value="GFJ89118.1"/>
    <property type="molecule type" value="Genomic_DNA"/>
</dbReference>
<proteinExistence type="predicted"/>
<dbReference type="GO" id="GO:0006508">
    <property type="term" value="P:proteolysis"/>
    <property type="evidence" value="ECO:0007669"/>
    <property type="project" value="UniProtKB-KW"/>
</dbReference>
<keyword evidence="3" id="KW-0645">Protease</keyword>
<reference evidence="3 4" key="1">
    <citation type="submission" date="2020-03" db="EMBL/GenBank/DDBJ databases">
        <title>Whole genome shotgun sequence of Phytohabitans rumicis NBRC 108638.</title>
        <authorList>
            <person name="Komaki H."/>
            <person name="Tamura T."/>
        </authorList>
    </citation>
    <scope>NUCLEOTIDE SEQUENCE [LARGE SCALE GENOMIC DNA]</scope>
    <source>
        <strain evidence="3 4">NBRC 108638</strain>
    </source>
</reference>
<gene>
    <name evidence="3" type="ORF">Prum_027600</name>
</gene>
<dbReference type="PROSITE" id="PS51903">
    <property type="entry name" value="CLP_R"/>
    <property type="match status" value="1"/>
</dbReference>
<comment type="caution">
    <text evidence="3">The sequence shown here is derived from an EMBL/GenBank/DDBJ whole genome shotgun (WGS) entry which is preliminary data.</text>
</comment>
<evidence type="ECO:0000313" key="4">
    <source>
        <dbReference type="Proteomes" id="UP000482960"/>
    </source>
</evidence>
<evidence type="ECO:0000259" key="2">
    <source>
        <dbReference type="PROSITE" id="PS51903"/>
    </source>
</evidence>
<keyword evidence="4" id="KW-1185">Reference proteome</keyword>
<dbReference type="AlphaFoldDB" id="A0A6V8L2F9"/>
<reference evidence="3 4" key="2">
    <citation type="submission" date="2020-03" db="EMBL/GenBank/DDBJ databases">
        <authorList>
            <person name="Ichikawa N."/>
            <person name="Kimura A."/>
            <person name="Kitahashi Y."/>
            <person name="Uohara A."/>
        </authorList>
    </citation>
    <scope>NUCLEOTIDE SEQUENCE [LARGE SCALE GENOMIC DNA]</scope>
    <source>
        <strain evidence="3 4">NBRC 108638</strain>
    </source>
</reference>
<dbReference type="PANTHER" id="PTHR47016:SF5">
    <property type="entry name" value="CLP DOMAIN SUPERFAMILY PROTEIN"/>
    <property type="match status" value="1"/>
</dbReference>
<organism evidence="3 4">
    <name type="scientific">Phytohabitans rumicis</name>
    <dbReference type="NCBI Taxonomy" id="1076125"/>
    <lineage>
        <taxon>Bacteria</taxon>
        <taxon>Bacillati</taxon>
        <taxon>Actinomycetota</taxon>
        <taxon>Actinomycetes</taxon>
        <taxon>Micromonosporales</taxon>
        <taxon>Micromonosporaceae</taxon>
    </lineage>
</organism>
<evidence type="ECO:0000256" key="1">
    <source>
        <dbReference type="PROSITE-ProRule" id="PRU01251"/>
    </source>
</evidence>
<name>A0A6V8L2F9_9ACTN</name>
<dbReference type="Gene3D" id="1.10.1780.10">
    <property type="entry name" value="Clp, N-terminal domain"/>
    <property type="match status" value="2"/>
</dbReference>
<accession>A0A6V8L2F9</accession>
<dbReference type="Proteomes" id="UP000482960">
    <property type="component" value="Unassembled WGS sequence"/>
</dbReference>
<dbReference type="GO" id="GO:0008233">
    <property type="term" value="F:peptidase activity"/>
    <property type="evidence" value="ECO:0007669"/>
    <property type="project" value="UniProtKB-KW"/>
</dbReference>
<protein>
    <submittedName>
        <fullName evidence="3">Clp protease</fullName>
    </submittedName>
</protein>
<dbReference type="Pfam" id="PF02861">
    <property type="entry name" value="Clp_N"/>
    <property type="match status" value="2"/>
</dbReference>
<evidence type="ECO:0000313" key="3">
    <source>
        <dbReference type="EMBL" id="GFJ89118.1"/>
    </source>
</evidence>
<keyword evidence="1" id="KW-0677">Repeat</keyword>
<dbReference type="InterPro" id="IPR044217">
    <property type="entry name" value="CLPT1/2"/>
</dbReference>
<dbReference type="InterPro" id="IPR036628">
    <property type="entry name" value="Clp_N_dom_sf"/>
</dbReference>
<keyword evidence="3" id="KW-0378">Hydrolase</keyword>
<dbReference type="SUPFAM" id="SSF81923">
    <property type="entry name" value="Double Clp-N motif"/>
    <property type="match status" value="2"/>
</dbReference>
<dbReference type="PANTHER" id="PTHR47016">
    <property type="entry name" value="ATP-DEPENDENT CLP PROTEASE ATP-BINDING SUBUNIT CLPT1, CHLOROPLASTIC"/>
    <property type="match status" value="1"/>
</dbReference>
<sequence>MFERFTDRARGVVTGAQDEARQLRHRHIGTEHLLLALLADDAGLAGTVLRDAGVYPEQVRADIRAIVGTDPDPLGAADAEALRAIGIDLDAVRSKVEETFGEGALEPPHTCQPRRRGLFLRGEPGPLGPVRGHIPFTARAKKVLELSLREALHLRHKHIGTEHILLGLLREGDGLAAKVLSDAGLRLDDLRGHVLDALHRAA</sequence>
<dbReference type="InterPro" id="IPR004176">
    <property type="entry name" value="Clp_R_N"/>
</dbReference>
<feature type="domain" description="Clp R" evidence="2">
    <location>
        <begin position="2"/>
        <end position="201"/>
    </location>
</feature>